<name>A0A369QCN5_9BACT</name>
<keyword evidence="3" id="KW-1185">Reference proteome</keyword>
<evidence type="ECO:0000313" key="3">
    <source>
        <dbReference type="Proteomes" id="UP000253919"/>
    </source>
</evidence>
<feature type="transmembrane region" description="Helical" evidence="1">
    <location>
        <begin position="73"/>
        <end position="98"/>
    </location>
</feature>
<keyword evidence="1" id="KW-0812">Transmembrane</keyword>
<evidence type="ECO:0000313" key="2">
    <source>
        <dbReference type="EMBL" id="RDC62454.1"/>
    </source>
</evidence>
<protein>
    <submittedName>
        <fullName evidence="2">Uncharacterized protein</fullName>
    </submittedName>
</protein>
<gene>
    <name evidence="2" type="ORF">AHMF7616_01048</name>
</gene>
<keyword evidence="1" id="KW-0472">Membrane</keyword>
<accession>A0A369QCN5</accession>
<dbReference type="EMBL" id="QASA01000001">
    <property type="protein sequence ID" value="RDC62454.1"/>
    <property type="molecule type" value="Genomic_DNA"/>
</dbReference>
<dbReference type="Proteomes" id="UP000253919">
    <property type="component" value="Unassembled WGS sequence"/>
</dbReference>
<proteinExistence type="predicted"/>
<comment type="caution">
    <text evidence="2">The sequence shown here is derived from an EMBL/GenBank/DDBJ whole genome shotgun (WGS) entry which is preliminary data.</text>
</comment>
<keyword evidence="1" id="KW-1133">Transmembrane helix</keyword>
<sequence>MRHWTFYNWNRWFLFLGTLVCYAIPALATLSWFQNSPNPYGPVIKIIPRLYTLATPGFTAATYPDIYTDFLNFWLPLLFFTGMLAQGTQLAMQFWPFYQLRQQAKRLPDYAEKVYQVDQNLAPFSFG</sequence>
<reference evidence="2 3" key="1">
    <citation type="submission" date="2018-04" db="EMBL/GenBank/DDBJ databases">
        <title>Adhaeribacter sp. HMF7616 genome sequencing and assembly.</title>
        <authorList>
            <person name="Kang H."/>
            <person name="Kang J."/>
            <person name="Cha I."/>
            <person name="Kim H."/>
            <person name="Joh K."/>
        </authorList>
    </citation>
    <scope>NUCLEOTIDE SEQUENCE [LARGE SCALE GENOMIC DNA]</scope>
    <source>
        <strain evidence="2 3">HMF7616</strain>
    </source>
</reference>
<dbReference type="RefSeq" id="WP_115371897.1">
    <property type="nucleotide sequence ID" value="NZ_QASA01000001.1"/>
</dbReference>
<dbReference type="AlphaFoldDB" id="A0A369QCN5"/>
<evidence type="ECO:0000256" key="1">
    <source>
        <dbReference type="SAM" id="Phobius"/>
    </source>
</evidence>
<organism evidence="2 3">
    <name type="scientific">Adhaeribacter pallidiroseus</name>
    <dbReference type="NCBI Taxonomy" id="2072847"/>
    <lineage>
        <taxon>Bacteria</taxon>
        <taxon>Pseudomonadati</taxon>
        <taxon>Bacteroidota</taxon>
        <taxon>Cytophagia</taxon>
        <taxon>Cytophagales</taxon>
        <taxon>Hymenobacteraceae</taxon>
        <taxon>Adhaeribacter</taxon>
    </lineage>
</organism>
<feature type="transmembrane region" description="Helical" evidence="1">
    <location>
        <begin position="12"/>
        <end position="33"/>
    </location>
</feature>
<dbReference type="OrthoDB" id="1522859at2"/>